<proteinExistence type="predicted"/>
<keyword evidence="4" id="KW-1185">Reference proteome</keyword>
<feature type="transmembrane region" description="Helical" evidence="2">
    <location>
        <begin position="213"/>
        <end position="230"/>
    </location>
</feature>
<feature type="coiled-coil region" evidence="1">
    <location>
        <begin position="378"/>
        <end position="412"/>
    </location>
</feature>
<keyword evidence="2" id="KW-1133">Transmembrane helix</keyword>
<protein>
    <recommendedName>
        <fullName evidence="5">t-SNARE coiled-coil homology domain-containing protein</fullName>
    </recommendedName>
</protein>
<accession>A0ABN9YYQ7</accession>
<reference evidence="3 4" key="1">
    <citation type="submission" date="2023-10" db="EMBL/GenBank/DDBJ databases">
        <authorList>
            <person name="Botero Cardona J."/>
        </authorList>
    </citation>
    <scope>NUCLEOTIDE SEQUENCE [LARGE SCALE GENOMIC DNA]</scope>
    <source>
        <strain evidence="3 4">R-54839</strain>
    </source>
</reference>
<feature type="transmembrane region" description="Helical" evidence="2">
    <location>
        <begin position="100"/>
        <end position="121"/>
    </location>
</feature>
<feature type="coiled-coil region" evidence="1">
    <location>
        <begin position="234"/>
        <end position="273"/>
    </location>
</feature>
<comment type="caution">
    <text evidence="3">The sequence shown here is derived from an EMBL/GenBank/DDBJ whole genome shotgun (WGS) entry which is preliminary data.</text>
</comment>
<keyword evidence="2" id="KW-0812">Transmembrane</keyword>
<sequence length="484" mass="55106">MDENQNKLINQVKEEMQYVDAYQKAVKQRRKLSKESAMLERQADQLSLDKEILKGQINDVVAKIDSGQFGNISKKQIALDTTGYTATVDDSESKKVGRRLLLWMILLEVVLLVISSVSGITSGNFVTNTTAEGLKNTSMMPQLWTILPVYIALFDVWYLKKHHKWFDNVNKYLTIKPVVNYTRVALLIYSFIFVSMLMSTVSSGSHLTMLQVAFSWGAFFAHFVLGAFLIKNANGQLANRFKQEEEAAEEANRQKYELQVQQADADYNDKVQQAKAVLTGLKNNLLSNSNDVDNSILDVTGQIDQIESQDLPAVDRRIAEIKQNLPRVIPMADQYRFELPYYQLMLEALQSMQATEWGHANELATDRYQNAKNHDELMNQLKDNQQKTLDAMNDLARQNAEQNNNIAKLLFQLDTSVQSGFANVQGTIQKSSEAITASNKKMADIQERTNQSIQDANNRLQNIDRNMTTVGNHFERMDRNNGYY</sequence>
<dbReference type="RefSeq" id="WP_338346400.1">
    <property type="nucleotide sequence ID" value="NZ_CAUZLR010000011.1"/>
</dbReference>
<feature type="transmembrane region" description="Helical" evidence="2">
    <location>
        <begin position="180"/>
        <end position="201"/>
    </location>
</feature>
<evidence type="ECO:0008006" key="5">
    <source>
        <dbReference type="Google" id="ProtNLM"/>
    </source>
</evidence>
<keyword evidence="1" id="KW-0175">Coiled coil</keyword>
<gene>
    <name evidence="3" type="ORF">R54839_PPFHFPJH_01478</name>
</gene>
<evidence type="ECO:0000256" key="1">
    <source>
        <dbReference type="SAM" id="Coils"/>
    </source>
</evidence>
<feature type="transmembrane region" description="Helical" evidence="2">
    <location>
        <begin position="141"/>
        <end position="159"/>
    </location>
</feature>
<name>A0ABN9YYQ7_9LACO</name>
<evidence type="ECO:0000256" key="2">
    <source>
        <dbReference type="SAM" id="Phobius"/>
    </source>
</evidence>
<dbReference type="Proteomes" id="UP001314261">
    <property type="component" value="Unassembled WGS sequence"/>
</dbReference>
<keyword evidence="2" id="KW-0472">Membrane</keyword>
<evidence type="ECO:0000313" key="4">
    <source>
        <dbReference type="Proteomes" id="UP001314261"/>
    </source>
</evidence>
<dbReference type="EMBL" id="CAUZLR010000011">
    <property type="protein sequence ID" value="CAK1252848.1"/>
    <property type="molecule type" value="Genomic_DNA"/>
</dbReference>
<feature type="coiled-coil region" evidence="1">
    <location>
        <begin position="22"/>
        <end position="49"/>
    </location>
</feature>
<organism evidence="3 4">
    <name type="scientific">Fructobacillus fructosus</name>
    <dbReference type="NCBI Taxonomy" id="1631"/>
    <lineage>
        <taxon>Bacteria</taxon>
        <taxon>Bacillati</taxon>
        <taxon>Bacillota</taxon>
        <taxon>Bacilli</taxon>
        <taxon>Lactobacillales</taxon>
        <taxon>Lactobacillaceae</taxon>
        <taxon>Fructobacillus</taxon>
    </lineage>
</organism>
<evidence type="ECO:0000313" key="3">
    <source>
        <dbReference type="EMBL" id="CAK1252848.1"/>
    </source>
</evidence>